<sequence>MRRPRATHPPLWSIACNAGRPCFQGAGPQLRHYHDSSAPVANRLHAGAGASRCRLRPGCPAQRQGVPAPQDTGAAKRSPFRTRPMNQLVRMSQIGEAENIQEPSAELRVPFAQSGAFVCKYIIGEPSDQAICCGAPVQDGKSWCAFHRRIVFEPARPGRIR</sequence>
<gene>
    <name evidence="1" type="ORF">ACFQE0_06990</name>
</gene>
<evidence type="ECO:0000313" key="2">
    <source>
        <dbReference type="Proteomes" id="UP001596292"/>
    </source>
</evidence>
<dbReference type="Proteomes" id="UP001596292">
    <property type="component" value="Unassembled WGS sequence"/>
</dbReference>
<dbReference type="InterPro" id="IPR011681">
    <property type="entry name" value="GcrA"/>
</dbReference>
<proteinExistence type="predicted"/>
<dbReference type="EMBL" id="JBHSWN010000001">
    <property type="protein sequence ID" value="MFC6789392.1"/>
    <property type="molecule type" value="Genomic_DNA"/>
</dbReference>
<organism evidence="1 2">
    <name type="scientific">Methylobacterium komagatae</name>
    <dbReference type="NCBI Taxonomy" id="374425"/>
    <lineage>
        <taxon>Bacteria</taxon>
        <taxon>Pseudomonadati</taxon>
        <taxon>Pseudomonadota</taxon>
        <taxon>Alphaproteobacteria</taxon>
        <taxon>Hyphomicrobiales</taxon>
        <taxon>Methylobacteriaceae</taxon>
        <taxon>Methylobacterium</taxon>
    </lineage>
</organism>
<protein>
    <submittedName>
        <fullName evidence="1">GcrA family cell cycle regulator</fullName>
    </submittedName>
</protein>
<name>A0ABW2BHT7_9HYPH</name>
<reference evidence="2" key="1">
    <citation type="journal article" date="2019" name="Int. J. Syst. Evol. Microbiol.">
        <title>The Global Catalogue of Microorganisms (GCM) 10K type strain sequencing project: providing services to taxonomists for standard genome sequencing and annotation.</title>
        <authorList>
            <consortium name="The Broad Institute Genomics Platform"/>
            <consortium name="The Broad Institute Genome Sequencing Center for Infectious Disease"/>
            <person name="Wu L."/>
            <person name="Ma J."/>
        </authorList>
    </citation>
    <scope>NUCLEOTIDE SEQUENCE [LARGE SCALE GENOMIC DNA]</scope>
    <source>
        <strain evidence="2">CCUG 48316</strain>
    </source>
</reference>
<evidence type="ECO:0000313" key="1">
    <source>
        <dbReference type="EMBL" id="MFC6789392.1"/>
    </source>
</evidence>
<dbReference type="PROSITE" id="PS51257">
    <property type="entry name" value="PROKAR_LIPOPROTEIN"/>
    <property type="match status" value="1"/>
</dbReference>
<keyword evidence="2" id="KW-1185">Reference proteome</keyword>
<comment type="caution">
    <text evidence="1">The sequence shown here is derived from an EMBL/GenBank/DDBJ whole genome shotgun (WGS) entry which is preliminary data.</text>
</comment>
<accession>A0ABW2BHT7</accession>
<dbReference type="RefSeq" id="WP_378968314.1">
    <property type="nucleotide sequence ID" value="NZ_JBHSWN010000001.1"/>
</dbReference>
<dbReference type="Pfam" id="PF07750">
    <property type="entry name" value="GcrA"/>
    <property type="match status" value="1"/>
</dbReference>